<sequence length="55" mass="6150">MRIRQATWHRLSWVYVPRIARVVASAEQAGDGDVSLQQVVKAVETVGRCRLTVGE</sequence>
<organism evidence="1">
    <name type="scientific">freshwater metagenome</name>
    <dbReference type="NCBI Taxonomy" id="449393"/>
    <lineage>
        <taxon>unclassified sequences</taxon>
        <taxon>metagenomes</taxon>
        <taxon>ecological metagenomes</taxon>
    </lineage>
</organism>
<proteinExistence type="predicted"/>
<dbReference type="AlphaFoldDB" id="A0A6J7L4X0"/>
<dbReference type="EMBL" id="CAFBNE010000086">
    <property type="protein sequence ID" value="CAB4963037.1"/>
    <property type="molecule type" value="Genomic_DNA"/>
</dbReference>
<reference evidence="1" key="1">
    <citation type="submission" date="2020-05" db="EMBL/GenBank/DDBJ databases">
        <authorList>
            <person name="Chiriac C."/>
            <person name="Salcher M."/>
            <person name="Ghai R."/>
            <person name="Kavagutti S V."/>
        </authorList>
    </citation>
    <scope>NUCLEOTIDE SEQUENCE</scope>
</reference>
<accession>A0A6J7L4X0</accession>
<evidence type="ECO:0000313" key="1">
    <source>
        <dbReference type="EMBL" id="CAB4963037.1"/>
    </source>
</evidence>
<name>A0A6J7L4X0_9ZZZZ</name>
<protein>
    <submittedName>
        <fullName evidence="1">Unannotated protein</fullName>
    </submittedName>
</protein>
<gene>
    <name evidence="1" type="ORF">UFOPK3772_02340</name>
</gene>